<reference evidence="3" key="1">
    <citation type="submission" date="2025-08" db="UniProtKB">
        <authorList>
            <consortium name="RefSeq"/>
        </authorList>
    </citation>
    <scope>IDENTIFICATION</scope>
</reference>
<feature type="compositionally biased region" description="Acidic residues" evidence="1">
    <location>
        <begin position="163"/>
        <end position="185"/>
    </location>
</feature>
<feature type="compositionally biased region" description="Polar residues" evidence="1">
    <location>
        <begin position="255"/>
        <end position="265"/>
    </location>
</feature>
<accession>A0A8M1KMA9</accession>
<name>A0A8M1KMA9_CLUHA</name>
<feature type="compositionally biased region" description="Basic and acidic residues" evidence="1">
    <location>
        <begin position="93"/>
        <end position="105"/>
    </location>
</feature>
<feature type="compositionally biased region" description="Polar residues" evidence="1">
    <location>
        <begin position="205"/>
        <end position="217"/>
    </location>
</feature>
<evidence type="ECO:0000313" key="2">
    <source>
        <dbReference type="Proteomes" id="UP000515152"/>
    </source>
</evidence>
<gene>
    <name evidence="3" type="primary">LOC122133269</name>
</gene>
<dbReference type="RefSeq" id="XP_042565002.1">
    <property type="nucleotide sequence ID" value="XM_042709068.1"/>
</dbReference>
<sequence>MLEVRVEKDLRTGATVITSVAPLPPGDHPGVTEVEMVFDDGRKSVRAVRGSLSAAAQPSAEELGQVLNTLAEVGVPALLEVRGLVPPSVEGQGGREEAEAAKEAEAESEEAELEAEAESEDRDQAADSGSSHKSSQELEPEEDAVDSRGESVGDADSVNEKGEETDEHDNVIDTEEEEDEEEEEEMFRPEEGLDPITLTFLGFSQAATDPGQGNQDDGTLVRVERVFVREDSDEEEEGREGEEYSQDHELACPQTEISHTSTSPVLGTHERQPGAEGLAEMADPGLETHERQPGAEGLAEMADPSLETHLATQTDWPQARQGGGDTEEKRHRSTDTEAIDPARAAASGHDPDRGSPEVPLHLLSCPTLGTRTEGAEMEGEMGRGEGAVEKESLDDVFQDVGLEDPQLSPARDPEWQSSCGEPSRAEGVGSPKHKTCQCCSVM</sequence>
<feature type="compositionally biased region" description="Acidic residues" evidence="1">
    <location>
        <begin position="231"/>
        <end position="240"/>
    </location>
</feature>
<feature type="compositionally biased region" description="Basic and acidic residues" evidence="1">
    <location>
        <begin position="380"/>
        <end position="393"/>
    </location>
</feature>
<keyword evidence="2" id="KW-1185">Reference proteome</keyword>
<feature type="region of interest" description="Disordered" evidence="1">
    <location>
        <begin position="86"/>
        <end position="434"/>
    </location>
</feature>
<feature type="compositionally biased region" description="Basic and acidic residues" evidence="1">
    <location>
        <begin position="241"/>
        <end position="250"/>
    </location>
</feature>
<evidence type="ECO:0000256" key="1">
    <source>
        <dbReference type="SAM" id="MobiDB-lite"/>
    </source>
</evidence>
<dbReference type="Proteomes" id="UP000515152">
    <property type="component" value="Chromosome 1"/>
</dbReference>
<feature type="compositionally biased region" description="Basic and acidic residues" evidence="1">
    <location>
        <begin position="326"/>
        <end position="335"/>
    </location>
</feature>
<feature type="compositionally biased region" description="Acidic residues" evidence="1">
    <location>
        <begin position="106"/>
        <end position="121"/>
    </location>
</feature>
<proteinExistence type="predicted"/>
<dbReference type="AlphaFoldDB" id="A0A8M1KMA9"/>
<organism evidence="2 3">
    <name type="scientific">Clupea harengus</name>
    <name type="common">Atlantic herring</name>
    <dbReference type="NCBI Taxonomy" id="7950"/>
    <lineage>
        <taxon>Eukaryota</taxon>
        <taxon>Metazoa</taxon>
        <taxon>Chordata</taxon>
        <taxon>Craniata</taxon>
        <taxon>Vertebrata</taxon>
        <taxon>Euteleostomi</taxon>
        <taxon>Actinopterygii</taxon>
        <taxon>Neopterygii</taxon>
        <taxon>Teleostei</taxon>
        <taxon>Clupei</taxon>
        <taxon>Clupeiformes</taxon>
        <taxon>Clupeoidei</taxon>
        <taxon>Clupeidae</taxon>
        <taxon>Clupea</taxon>
    </lineage>
</organism>
<dbReference type="GeneID" id="122133269"/>
<evidence type="ECO:0000313" key="3">
    <source>
        <dbReference type="RefSeq" id="XP_042565002.1"/>
    </source>
</evidence>
<protein>
    <submittedName>
        <fullName evidence="3">Retinitis pigmentosa 1-like 1 protein isoform X2</fullName>
    </submittedName>
</protein>